<protein>
    <submittedName>
        <fullName evidence="1">Uncharacterized protein</fullName>
    </submittedName>
</protein>
<reference evidence="1" key="2">
    <citation type="submission" date="2021-08" db="EMBL/GenBank/DDBJ databases">
        <authorList>
            <person name="Tani A."/>
            <person name="Ola A."/>
            <person name="Ogura Y."/>
            <person name="Katsura K."/>
            <person name="Hayashi T."/>
        </authorList>
    </citation>
    <scope>NUCLEOTIDE SEQUENCE</scope>
    <source>
        <strain evidence="1">DSM 19015</strain>
    </source>
</reference>
<name>A0ABQ4S4U5_9HYPH</name>
<gene>
    <name evidence="1" type="ORF">OCOJLMKI_4141</name>
</gene>
<dbReference type="EMBL" id="BPQP01000072">
    <property type="protein sequence ID" value="GJD96914.1"/>
    <property type="molecule type" value="Genomic_DNA"/>
</dbReference>
<evidence type="ECO:0000313" key="2">
    <source>
        <dbReference type="Proteomes" id="UP001055125"/>
    </source>
</evidence>
<organism evidence="1 2">
    <name type="scientific">Methylobacterium iners</name>
    <dbReference type="NCBI Taxonomy" id="418707"/>
    <lineage>
        <taxon>Bacteria</taxon>
        <taxon>Pseudomonadati</taxon>
        <taxon>Pseudomonadota</taxon>
        <taxon>Alphaproteobacteria</taxon>
        <taxon>Hyphomicrobiales</taxon>
        <taxon>Methylobacteriaceae</taxon>
        <taxon>Methylobacterium</taxon>
    </lineage>
</organism>
<dbReference type="RefSeq" id="WP_238246007.1">
    <property type="nucleotide sequence ID" value="NZ_BPQP01000072.1"/>
</dbReference>
<proteinExistence type="predicted"/>
<evidence type="ECO:0000313" key="1">
    <source>
        <dbReference type="EMBL" id="GJD96914.1"/>
    </source>
</evidence>
<keyword evidence="2" id="KW-1185">Reference proteome</keyword>
<dbReference type="Proteomes" id="UP001055125">
    <property type="component" value="Unassembled WGS sequence"/>
</dbReference>
<sequence length="185" mass="19563">MITAVPTTAAYSLAAYLSSAELLDATTSTTARASINVEEPLVRSYASAAPWNLILGQSTRVQTAVSDTAPMLVGPHRFEDEVIARIAEFLELEDGWDGEDAAKPTASAVLDAVRFMRSAGDMASRLEPTLHVDGSVILEIEDGAEGSLRFRGDGTIVYATARAGMGSVPFDGFNVPEEIARTLAA</sequence>
<accession>A0ABQ4S4U5</accession>
<reference evidence="1" key="1">
    <citation type="journal article" date="2021" name="Front. Microbiol.">
        <title>Comprehensive Comparative Genomics and Phenotyping of Methylobacterium Species.</title>
        <authorList>
            <person name="Alessa O."/>
            <person name="Ogura Y."/>
            <person name="Fujitani Y."/>
            <person name="Takami H."/>
            <person name="Hayashi T."/>
            <person name="Sahin N."/>
            <person name="Tani A."/>
        </authorList>
    </citation>
    <scope>NUCLEOTIDE SEQUENCE</scope>
    <source>
        <strain evidence="1">DSM 19015</strain>
    </source>
</reference>
<comment type="caution">
    <text evidence="1">The sequence shown here is derived from an EMBL/GenBank/DDBJ whole genome shotgun (WGS) entry which is preliminary data.</text>
</comment>